<reference evidence="2" key="1">
    <citation type="submission" date="2010-02" db="EMBL/GenBank/DDBJ databases">
        <title>Complete sequence of chromosome of Natrialba magadii ATCC 43099.</title>
        <authorList>
            <consortium name="US DOE Joint Genome Institute"/>
            <person name="Lucas S."/>
            <person name="Copeland A."/>
            <person name="Lapidus A."/>
            <person name="Cheng J.-F."/>
            <person name="Bruce D."/>
            <person name="Goodwin L."/>
            <person name="Pitluck S."/>
            <person name="Davenport K."/>
            <person name="Saunders E."/>
            <person name="Detter J.C."/>
            <person name="Han C."/>
            <person name="Tapia R."/>
            <person name="Land M."/>
            <person name="Hauser L."/>
            <person name="Kyrpides N."/>
            <person name="Mikhailova N."/>
            <person name="De Castro R.E."/>
            <person name="Maupin-Furlow J.A."/>
            <person name="Woyke T."/>
        </authorList>
    </citation>
    <scope>NUCLEOTIDE SEQUENCE [LARGE SCALE GENOMIC DNA]</scope>
    <source>
        <strain evidence="2">ATCC 43099 / DSM 3394 / CCM 3739 / CIP 104546 / IAM 13178 / JCM 8861 / NBRC 102185 / NCIMB 2190 / MS3</strain>
    </source>
</reference>
<evidence type="ECO:0000313" key="2">
    <source>
        <dbReference type="Proteomes" id="UP000001879"/>
    </source>
</evidence>
<dbReference type="PaxDb" id="547559-Nmag_2761"/>
<dbReference type="GeneID" id="8825617"/>
<dbReference type="AlphaFoldDB" id="D3SZQ7"/>
<dbReference type="RefSeq" id="WP_012996720.1">
    <property type="nucleotide sequence ID" value="NC_013922.1"/>
</dbReference>
<organism evidence="1 2">
    <name type="scientific">Natrialba magadii (strain ATCC 43099 / DSM 3394 / CCM 3739 / CIP 104546 / IAM 13178 / JCM 8861 / NBRC 102185 / NCIMB 2190 / MS3)</name>
    <name type="common">Natronobacterium magadii</name>
    <dbReference type="NCBI Taxonomy" id="547559"/>
    <lineage>
        <taxon>Archaea</taxon>
        <taxon>Methanobacteriati</taxon>
        <taxon>Methanobacteriota</taxon>
        <taxon>Stenosarchaea group</taxon>
        <taxon>Halobacteria</taxon>
        <taxon>Halobacteriales</taxon>
        <taxon>Natrialbaceae</taxon>
        <taxon>Natrialba</taxon>
    </lineage>
</organism>
<dbReference type="OrthoDB" id="187303at2157"/>
<accession>D3SZQ7</accession>
<name>D3SZQ7_NATMM</name>
<dbReference type="EMBL" id="CP001932">
    <property type="protein sequence ID" value="ADD06317.1"/>
    <property type="molecule type" value="Genomic_DNA"/>
</dbReference>
<dbReference type="HOGENOM" id="CLU_1656922_0_0_2"/>
<dbReference type="KEGG" id="nmg:Nmag_2761"/>
<keyword evidence="2" id="KW-1185">Reference proteome</keyword>
<gene>
    <name evidence="1" type="ordered locus">Nmag_2761</name>
</gene>
<sequence>MLSRRTTLQATIPLFASLLSGCVSSMLPRDPPILSCIEIVNVDNQSHTVHIRVEYENEEVLFNSYTIDGREENGQDQQKWISQDWPDKPSQFRVHMRMDADEDWITFESEEKLGEHAIQIAYWIGSDGNGIPVWEPINTDDYTQDCNESIMANPVRREK</sequence>
<protein>
    <submittedName>
        <fullName evidence="1">Uncharacterized protein</fullName>
    </submittedName>
</protein>
<dbReference type="PROSITE" id="PS51257">
    <property type="entry name" value="PROKAR_LIPOPROTEIN"/>
    <property type="match status" value="1"/>
</dbReference>
<evidence type="ECO:0000313" key="1">
    <source>
        <dbReference type="EMBL" id="ADD06317.1"/>
    </source>
</evidence>
<dbReference type="Proteomes" id="UP000001879">
    <property type="component" value="Chromosome"/>
</dbReference>
<dbReference type="eggNOG" id="arCOG11189">
    <property type="taxonomic scope" value="Archaea"/>
</dbReference>
<proteinExistence type="predicted"/>
<reference evidence="1 2" key="2">
    <citation type="journal article" date="2012" name="BMC Genomics">
        <title>A comparative genomics perspective on the genetic content of the alkaliphilic haloarchaeon Natrialba magadii ATCC 43099T.</title>
        <authorList>
            <person name="Siddaramappa S."/>
            <person name="Challacombe J.F."/>
            <person name="Decastro R.E."/>
            <person name="Pfeiffer F."/>
            <person name="Sastre D.E."/>
            <person name="Gimenez M.I."/>
            <person name="Paggi R.A."/>
            <person name="Detter J.C."/>
            <person name="Davenport K.W."/>
            <person name="Goodwin L.A."/>
            <person name="Kyrpides N."/>
            <person name="Tapia R."/>
            <person name="Pitluck S."/>
            <person name="Lucas S."/>
            <person name="Woyke T."/>
            <person name="Maupin-Furlow J.A."/>
        </authorList>
    </citation>
    <scope>NUCLEOTIDE SEQUENCE [LARGE SCALE GENOMIC DNA]</scope>
    <source>
        <strain evidence="2">ATCC 43099 / DSM 3394 / CCM 3739 / CIP 104546 / IAM 13178 / JCM 8861 / NBRC 102185 / NCIMB 2190 / MS3</strain>
    </source>
</reference>